<dbReference type="InterPro" id="IPR029045">
    <property type="entry name" value="ClpP/crotonase-like_dom_sf"/>
</dbReference>
<feature type="domain" description="Tail specific protease" evidence="1">
    <location>
        <begin position="250"/>
        <end position="462"/>
    </location>
</feature>
<dbReference type="PANTHER" id="PTHR32060">
    <property type="entry name" value="TAIL-SPECIFIC PROTEASE"/>
    <property type="match status" value="1"/>
</dbReference>
<dbReference type="EMBL" id="JBHSFV010000002">
    <property type="protein sequence ID" value="MFC4633230.1"/>
    <property type="molecule type" value="Genomic_DNA"/>
</dbReference>
<gene>
    <name evidence="2" type="ORF">ACFO3O_04890</name>
</gene>
<dbReference type="SUPFAM" id="SSF52096">
    <property type="entry name" value="ClpP/crotonase"/>
    <property type="match status" value="1"/>
</dbReference>
<proteinExistence type="predicted"/>
<dbReference type="PANTHER" id="PTHR32060:SF30">
    <property type="entry name" value="CARBOXY-TERMINAL PROCESSING PROTEASE CTPA"/>
    <property type="match status" value="1"/>
</dbReference>
<evidence type="ECO:0000313" key="3">
    <source>
        <dbReference type="Proteomes" id="UP001596043"/>
    </source>
</evidence>
<dbReference type="Proteomes" id="UP001596043">
    <property type="component" value="Unassembled WGS sequence"/>
</dbReference>
<reference evidence="3" key="1">
    <citation type="journal article" date="2019" name="Int. J. Syst. Evol. Microbiol.">
        <title>The Global Catalogue of Microorganisms (GCM) 10K type strain sequencing project: providing services to taxonomists for standard genome sequencing and annotation.</title>
        <authorList>
            <consortium name="The Broad Institute Genomics Platform"/>
            <consortium name="The Broad Institute Genome Sequencing Center for Infectious Disease"/>
            <person name="Wu L."/>
            <person name="Ma J."/>
        </authorList>
    </citation>
    <scope>NUCLEOTIDE SEQUENCE [LARGE SCALE GENOMIC DNA]</scope>
    <source>
        <strain evidence="3">YJ-61-S</strain>
    </source>
</reference>
<dbReference type="InterPro" id="IPR005151">
    <property type="entry name" value="Tail-specific_protease"/>
</dbReference>
<protein>
    <submittedName>
        <fullName evidence="2">S41 family peptidase</fullName>
    </submittedName>
</protein>
<keyword evidence="3" id="KW-1185">Reference proteome</keyword>
<organism evidence="2 3">
    <name type="scientific">Dokdonia ponticola</name>
    <dbReference type="NCBI Taxonomy" id="2041041"/>
    <lineage>
        <taxon>Bacteria</taxon>
        <taxon>Pseudomonadati</taxon>
        <taxon>Bacteroidota</taxon>
        <taxon>Flavobacteriia</taxon>
        <taxon>Flavobacteriales</taxon>
        <taxon>Flavobacteriaceae</taxon>
        <taxon>Dokdonia</taxon>
    </lineage>
</organism>
<dbReference type="RefSeq" id="WP_379977425.1">
    <property type="nucleotide sequence ID" value="NZ_JBHSFV010000002.1"/>
</dbReference>
<comment type="caution">
    <text evidence="2">The sequence shown here is derived from an EMBL/GenBank/DDBJ whole genome shotgun (WGS) entry which is preliminary data.</text>
</comment>
<dbReference type="Pfam" id="PF03572">
    <property type="entry name" value="Peptidase_S41"/>
    <property type="match status" value="1"/>
</dbReference>
<evidence type="ECO:0000313" key="2">
    <source>
        <dbReference type="EMBL" id="MFC4633230.1"/>
    </source>
</evidence>
<name>A0ABV9HW19_9FLAO</name>
<evidence type="ECO:0000259" key="1">
    <source>
        <dbReference type="Pfam" id="PF03572"/>
    </source>
</evidence>
<accession>A0ABV9HW19</accession>
<sequence length="480" mass="55466">MRKKISWIFIIGLLVSIGYLATLSDAPLDESIKFVDIDNHLSKQEMSNDIDTLLHTFEKIHPNPYRFTQKSHFISKIETVKKQLPDSLKTMQFWRIIDQIIVQYNDAHSYALDSYVLTDYVKKKRLFFPMAAHIEADEILVSNSDHLEQMLPVGAVIKQINGRTDKEIIQDVLTHATKETQSLKRHQISDDFGFYLWKTYDINAEFNIHYQIDDLNTIDSITVKGISWENRKKPTSTENSSLSFELLENNTGYMKIADFNGDEKEIEAFYKQSFQRLKERNASHLILDFRGHKGGSDSYGEHLAAYFAKEPYRKLSKGYWKITPEFKEAFDRKFVPKSVRWFKPIYLVNEYASVFYGAAANEVVTVDYEFKNPLPEEERFLGDVYLITDHNTFSAGSIFTEMFKYYKMGTVIGQPTGNLYSFNGFALATFTLPNSKLTFQVSSVYNIANNEEEGLQSVAPDYLIDASTDPLQYISENLIK</sequence>
<dbReference type="Gene3D" id="3.90.226.10">
    <property type="entry name" value="2-enoyl-CoA Hydratase, Chain A, domain 1"/>
    <property type="match status" value="1"/>
</dbReference>